<evidence type="ECO:0008006" key="3">
    <source>
        <dbReference type="Google" id="ProtNLM"/>
    </source>
</evidence>
<sequence length="70" mass="7892">MKYPTLLSEIESLNGVVSGFIEITNYRGGVVEVLSPKKEVFTLIRNRKDEQVLTHSRLVEAVHDFVFAGN</sequence>
<evidence type="ECO:0000313" key="2">
    <source>
        <dbReference type="Proteomes" id="UP000704738"/>
    </source>
</evidence>
<dbReference type="AlphaFoldDB" id="A0ABD6N5U6"/>
<protein>
    <recommendedName>
        <fullName evidence="3">DUF3509 domain-containing protein</fullName>
    </recommendedName>
</protein>
<evidence type="ECO:0000313" key="1">
    <source>
        <dbReference type="EMBL" id="NWL46721.1"/>
    </source>
</evidence>
<name>A0ABD6N5U6_9PSED</name>
<organism evidence="1 2">
    <name type="scientific">Pseudomonas hunanensis</name>
    <dbReference type="NCBI Taxonomy" id="1247546"/>
    <lineage>
        <taxon>Bacteria</taxon>
        <taxon>Pseudomonadati</taxon>
        <taxon>Pseudomonadota</taxon>
        <taxon>Gammaproteobacteria</taxon>
        <taxon>Pseudomonadales</taxon>
        <taxon>Pseudomonadaceae</taxon>
        <taxon>Pseudomonas</taxon>
    </lineage>
</organism>
<gene>
    <name evidence="1" type="ORF">DM819_12935</name>
</gene>
<comment type="caution">
    <text evidence="1">The sequence shown here is derived from an EMBL/GenBank/DDBJ whole genome shotgun (WGS) entry which is preliminary data.</text>
</comment>
<accession>A0ABD6N5U6</accession>
<reference evidence="1 2" key="1">
    <citation type="submission" date="2018-06" db="EMBL/GenBank/DDBJ databases">
        <title>Bacteria isolated from soil of Wuhan.</title>
        <authorList>
            <person name="Xiang W."/>
            <person name="Huang C."/>
        </authorList>
    </citation>
    <scope>NUCLEOTIDE SEQUENCE [LARGE SCALE GENOMIC DNA]</scope>
    <source>
        <strain evidence="2">xwS4</strain>
    </source>
</reference>
<dbReference type="EMBL" id="QJRE01000105">
    <property type="protein sequence ID" value="NWL46721.1"/>
    <property type="molecule type" value="Genomic_DNA"/>
</dbReference>
<proteinExistence type="predicted"/>
<dbReference type="Proteomes" id="UP000704738">
    <property type="component" value="Unassembled WGS sequence"/>
</dbReference>